<feature type="compositionally biased region" description="Basic and acidic residues" evidence="2">
    <location>
        <begin position="2609"/>
        <end position="2619"/>
    </location>
</feature>
<keyword evidence="3" id="KW-0812">Transmembrane</keyword>
<evidence type="ECO:0000259" key="4">
    <source>
        <dbReference type="Pfam" id="PF25547"/>
    </source>
</evidence>
<feature type="compositionally biased region" description="Pro residues" evidence="2">
    <location>
        <begin position="3052"/>
        <end position="3069"/>
    </location>
</feature>
<feature type="region of interest" description="Disordered" evidence="2">
    <location>
        <begin position="413"/>
        <end position="715"/>
    </location>
</feature>
<feature type="region of interest" description="Disordered" evidence="2">
    <location>
        <begin position="1574"/>
        <end position="1602"/>
    </location>
</feature>
<feature type="compositionally biased region" description="Low complexity" evidence="2">
    <location>
        <begin position="449"/>
        <end position="497"/>
    </location>
</feature>
<keyword evidence="3" id="KW-1133">Transmembrane helix</keyword>
<dbReference type="Pfam" id="PF25547">
    <property type="entry name" value="WXG100_2"/>
    <property type="match status" value="1"/>
</dbReference>
<evidence type="ECO:0000256" key="3">
    <source>
        <dbReference type="SAM" id="Phobius"/>
    </source>
</evidence>
<reference evidence="5 6" key="1">
    <citation type="journal article" date="2010" name="Stand. Genomic Sci.">
        <title>Complete genome sequence of Streptosporangium roseum type strain (NI 9100).</title>
        <authorList>
            <person name="Nolan M."/>
            <person name="Sikorski J."/>
            <person name="Jando M."/>
            <person name="Lucas S."/>
            <person name="Lapidus A."/>
            <person name="Glavina Del Rio T."/>
            <person name="Chen F."/>
            <person name="Tice H."/>
            <person name="Pitluck S."/>
            <person name="Cheng J.F."/>
            <person name="Chertkov O."/>
            <person name="Sims D."/>
            <person name="Meincke L."/>
            <person name="Brettin T."/>
            <person name="Han C."/>
            <person name="Detter J.C."/>
            <person name="Bruce D."/>
            <person name="Goodwin L."/>
            <person name="Land M."/>
            <person name="Hauser L."/>
            <person name="Chang Y.J."/>
            <person name="Jeffries C.D."/>
            <person name="Ivanova N."/>
            <person name="Mavromatis K."/>
            <person name="Mikhailova N."/>
            <person name="Chen A."/>
            <person name="Palaniappan K."/>
            <person name="Chain P."/>
            <person name="Rohde M."/>
            <person name="Goker M."/>
            <person name="Bristow J."/>
            <person name="Eisen J.A."/>
            <person name="Markowitz V."/>
            <person name="Hugenholtz P."/>
            <person name="Kyrpides N.C."/>
            <person name="Klenk H.P."/>
        </authorList>
    </citation>
    <scope>NUCLEOTIDE SEQUENCE [LARGE SCALE GENOMIC DNA]</scope>
    <source>
        <strain evidence="6">ATCC 12428 / DSM 43021 / JCM 3005 / NI 9100</strain>
    </source>
</reference>
<feature type="compositionally biased region" description="Low complexity" evidence="2">
    <location>
        <begin position="521"/>
        <end position="556"/>
    </location>
</feature>
<feature type="region of interest" description="Disordered" evidence="2">
    <location>
        <begin position="891"/>
        <end position="983"/>
    </location>
</feature>
<protein>
    <recommendedName>
        <fullName evidence="4">Outer membrane channel protein CpnT-like N-terminal domain-containing protein</fullName>
    </recommendedName>
</protein>
<keyword evidence="6" id="KW-1185">Reference proteome</keyword>
<feature type="compositionally biased region" description="Low complexity" evidence="2">
    <location>
        <begin position="2815"/>
        <end position="2850"/>
    </location>
</feature>
<evidence type="ECO:0000256" key="1">
    <source>
        <dbReference type="SAM" id="Coils"/>
    </source>
</evidence>
<organism evidence="5 6">
    <name type="scientific">Streptosporangium roseum (strain ATCC 12428 / DSM 43021 / JCM 3005 / KCTC 9067 / NCIMB 10171 / NRRL 2505 / NI 9100)</name>
    <dbReference type="NCBI Taxonomy" id="479432"/>
    <lineage>
        <taxon>Bacteria</taxon>
        <taxon>Bacillati</taxon>
        <taxon>Actinomycetota</taxon>
        <taxon>Actinomycetes</taxon>
        <taxon>Streptosporangiales</taxon>
        <taxon>Streptosporangiaceae</taxon>
        <taxon>Streptosporangium</taxon>
    </lineage>
</organism>
<name>D2BAV6_STRRD</name>
<dbReference type="eggNOG" id="COG3266">
    <property type="taxonomic scope" value="Bacteria"/>
</dbReference>
<feature type="compositionally biased region" description="Low complexity" evidence="2">
    <location>
        <begin position="15"/>
        <end position="33"/>
    </location>
</feature>
<evidence type="ECO:0000313" key="5">
    <source>
        <dbReference type="EMBL" id="ACZ91720.1"/>
    </source>
</evidence>
<feature type="compositionally biased region" description="Low complexity" evidence="2">
    <location>
        <begin position="1714"/>
        <end position="1724"/>
    </location>
</feature>
<dbReference type="Proteomes" id="UP000002029">
    <property type="component" value="Chromosome"/>
</dbReference>
<feature type="compositionally biased region" description="Low complexity" evidence="2">
    <location>
        <begin position="675"/>
        <end position="702"/>
    </location>
</feature>
<dbReference type="PANTHER" id="PTHR24216">
    <property type="entry name" value="PAXILLIN-RELATED"/>
    <property type="match status" value="1"/>
</dbReference>
<feature type="region of interest" description="Disordered" evidence="2">
    <location>
        <begin position="3034"/>
        <end position="3103"/>
    </location>
</feature>
<feature type="compositionally biased region" description="Polar residues" evidence="2">
    <location>
        <begin position="3087"/>
        <end position="3101"/>
    </location>
</feature>
<dbReference type="EMBL" id="CP001814">
    <property type="protein sequence ID" value="ACZ91720.1"/>
    <property type="molecule type" value="Genomic_DNA"/>
</dbReference>
<feature type="compositionally biased region" description="Gly residues" evidence="2">
    <location>
        <begin position="1945"/>
        <end position="1958"/>
    </location>
</feature>
<dbReference type="InterPro" id="IPR057746">
    <property type="entry name" value="CpnT-like_N"/>
</dbReference>
<accession>D2BAV6</accession>
<feature type="region of interest" description="Disordered" evidence="2">
    <location>
        <begin position="2609"/>
        <end position="2656"/>
    </location>
</feature>
<feature type="compositionally biased region" description="Basic and acidic residues" evidence="2">
    <location>
        <begin position="929"/>
        <end position="983"/>
    </location>
</feature>
<feature type="compositionally biased region" description="Basic and acidic residues" evidence="2">
    <location>
        <begin position="1574"/>
        <end position="1594"/>
    </location>
</feature>
<feature type="domain" description="Outer membrane channel protein CpnT-like N-terminal" evidence="4">
    <location>
        <begin position="63"/>
        <end position="196"/>
    </location>
</feature>
<feature type="compositionally biased region" description="Low complexity" evidence="2">
    <location>
        <begin position="893"/>
        <end position="910"/>
    </location>
</feature>
<feature type="compositionally biased region" description="Low complexity" evidence="2">
    <location>
        <begin position="425"/>
        <end position="437"/>
    </location>
</feature>
<gene>
    <name evidence="5" type="ordered locus">Sros_9097</name>
</gene>
<feature type="compositionally biased region" description="Polar residues" evidence="2">
    <location>
        <begin position="641"/>
        <end position="666"/>
    </location>
</feature>
<dbReference type="eggNOG" id="COG3064">
    <property type="taxonomic scope" value="Bacteria"/>
</dbReference>
<feature type="compositionally biased region" description="Polar residues" evidence="2">
    <location>
        <begin position="2851"/>
        <end position="2864"/>
    </location>
</feature>
<evidence type="ECO:0000313" key="6">
    <source>
        <dbReference type="Proteomes" id="UP000002029"/>
    </source>
</evidence>
<sequence>MRPTDDGSQNGGDVSGSTSSSTSSSNTSVVSGGYLAEDPGDGFATDVTPAWGESLPAWADTLIALLSAGQMWPDGSESTQWRLRTLWHELAQGLDAHVEEGVPVIDRTLQKWDAPPTDNSVANLESLYSPDSGVPVLKENASAYAAKLGNFALETQYSKLSINVAFWISLIAISIGLVAVFFTGGLAARLIVLIAKKTRWDIDTILRRLAAAAGRSAGARAVLPAAQRVAAASNASTRTILSSAGRKALVVETVEESTEEGVIEGKAQGDQIKLGTRDRYDSRRIIDATIGGAVGGIVGMKAAPGVSRMFGRGMASRGFPGRTLQGITQAGVVNIIASAAGGVVVGLGHGRLTLPTGESSIGAFAGAAGRYGSLSPFNGAVIQAVRTPVTTFQSGLAASFASYDATTAANTTNLATATTPPPDPASSESSPSGASPAGTPPTGGGPTVAGGARSTNGQAAPGGQAAPAKSAPAAATQGAPAGSTSAGQTASGPSAQGGQTGANPSGPGTAAQGSQGGPAQGGQSSQTGSAQGGQAASAQGGQTGSNPSGPGTAAQGSQGGPAQGAQGSQAGSAQGNQTGSAPVGQGTPGQSAPAAPDPSASGAQGSQSGAAQGSQAAPAGQSAPGPSAQTASAAPDPSGAGTATQESQTGASGQSAPGPSAQTAPVQSGGPVPVTATQGAATTQSAPATQTNTATQSAPATQGGQSTASSPTTTELAQSAMAEVMDILTPDAQLMAGGSLRLPRPDGSTVHLPAAPLRLVRERLETRAADGAGPHRLRAEAAAWLGIEIARAADRPRLEGAIQALHWLAEASPETGDAALRVATEIVMDNPTGVDRSELTARAGRFADTLVAAANEPVSTPVDEHGALRPGRQVETAEEIARKVEEIRAELAGKASKPAGSSSLSRPSRLTELSKQVRELTASLSDAETGLKEREKAKNDGARAAEKSARDTVKKVKKAEEAERKGEKLPGERDRRAPERRRQARAEALLSREEAARDRRIAHRYGEAADQAKAAREAFKSASDAMRRLAAESRPGPAAALAAEVAGLVREANSRLAEYQEALKKALPPKAGQAAGFPAGDLPYLTALTERINKTLAREKIAYRFTAAELEGKLRAEFHQLVSGDGAVLRVGDGRDAEIRVKLRLSDLVEVLAPEVLASELMLGRMRQGNQAVSVSIGANTGTAAGVDVPGLIGSLIKMLPEHNALRTSLETVLPYVSLEGGVSHGSGESNSGKATSYVTGGGVTDNRGTSTKFSADALLEVEIRTPKKKGEQGEQGWRSAGRVTEGSPGDATHAEVWISHAHIEHGPEKTVQLRFDQGKTPPLPEAVQVISMTGLEEANTKLLAELGPELAAMGSMAQHEIRTMVVEELPNNLPKLVNNPDGIRRTITADGGAVVEIQAKAELRWIPAANGQVELDASAMGTPSTKQLGEKLGVSFSEVSGGRGDNRSWNANAGAGVKFGGKAFNPEIGPFDMADHKGLSAKAGANGSYGRSRSGGMNVGGTSIVPIVGRESGHNQAGTFKVVTTFTVTVHGESKPRAPITETLDVTAQMPETDAYNAGFPVDEAMIQRDIDGSPTFRDDLVPEPPPGRKDEPASWQGEGPHQVRTIGMGHAEVLTDLADMRRKTKEYLRGIGMSDPDVMADVDEQLSELRLGTDFNQLVKDGILVRVTDKRSGRRPQQAVLRVRVPREWGNIGYVGHGTAKTVVTLYIGSDTGSSSSGMSTSGSGGVAAGAEFKSGDGESKFSGDGGYGRNGGRSSGDNEGLTTNNVLLAEGRTTTAESKETARILIDHLKGDETVRVASEDVRVVHRMPAGMLAAAGSTGPSATFQTPGKLLDRARPWAVDLGVGTDVLNELAKKMGIPRDSEAYYAIAQFLSDSSLLSHTQFLQTPYDIEFVVESAGARPRRWSVSISGEVGDSRHITTGEMVDGDINLTLGSHGTSSGKRSGGGLNGSVGGGVSQAENPTTGGGAGGSRSTSRSTSTGRLPISGLETLGIDVGDQALFAAGLTTTVTVTEVGTGKTETVTAADGTYMYLKPERDVLHMYARGEMPLPLDEVADAVERFLYGHLTLRRETQALLVERYLRDMKAARLSGAELGLAAEHTPKVLFDRLMVLFGNHNPDIPKEGGLGRRLAVLLASERRRAATPDLVELAESVRKKLGQSLPTEIILRYGKDGPETDLHRAILDAIEVYAPGLLRTNPVLRRGLFSGFAGRNWLGGKLSNMLSRAGFVYSPTVRADLGNGTIPPVRVQMDFGDGPVELIAHHTDQGIIIQRYIYNQLTVSESSGTTYGGNLGVNGSVGSADINVGTSGSGDVSYSHSGSASRTKQLTELQRIFNFGVDEVRHALNATITVGDENGARPPVVVKLEGQMTRLVASDLVQPEQSQRVPDPRPVKLPKFFMVDGVEVDGLPEAVQAVLADDRLLGKEGAREVLETLERDLSQMRQAASFRQMLTPEGSMTIRFTDPRKPGKVVELTLRVRPQDMHVTVTGRKNTEIGWVNRIQHISERVVIWSRKLSIGKVSRFFGLSRSKSKGWSISVQSSVSGGNRTEISVFQKGTAASVEVPVVFDVTAEVTTVKRGRVETGLRIEARDAATGQADITMFERDLRQTEAGRGAEGRRRWGWNLGDPAVTRTTGTTERPGWRARWRSGPPAATAPSLDLDTLTTQATDAATAEGKAGVGITPDVLHRKIVETARESLAGRWTPGTPIPITATASAPGQMGPVTQARLLARGLRTDVLIELREPDGTVHRYRATPKGKLYSEVPDGGFASAFATLHPDLVTLADQAGVNLRVLHNGSPEEGDFAGRVREALTATAPAAPSTAPAAAPSAPSTAPAAVPQSPAGPAAPQQPSTARPSGSTFQPGATGSVPARAASAPRQGVIRRFLLAPLTGTSSEYVSARYNEYRHLAERWQKADTAIRSLEQQLSAPGQGRTALEEQLDALAKRRDALAQQLNEVAEDLRERGQVPPVPPWEAGPQTGPGGALASLLNRSDGETLPPSHWESQFWDRMRRLSNTTGLPEEEAEEPCLCPPGEPCVCGRRPQVPGPRSGTPSPSPSPTPSPASPSPSPSPSGDSPSAKPSQPEKAENSLSADGHTVTTGPDSTLWEIAEEAYGDGRYWKDIWERNREKIGSDPGALPVDLELVVPDRPKSR</sequence>
<feature type="coiled-coil region" evidence="1">
    <location>
        <begin position="2932"/>
        <end position="2959"/>
    </location>
</feature>
<dbReference type="KEGG" id="sro:Sros_9097"/>
<feature type="compositionally biased region" description="Low complexity" evidence="2">
    <location>
        <begin position="588"/>
        <end position="629"/>
    </location>
</feature>
<feature type="region of interest" description="Disordered" evidence="2">
    <location>
        <begin position="1269"/>
        <end position="1290"/>
    </location>
</feature>
<dbReference type="STRING" id="479432.Sros_9097"/>
<feature type="compositionally biased region" description="Low complexity" evidence="2">
    <location>
        <begin position="1973"/>
        <end position="1984"/>
    </location>
</feature>
<feature type="region of interest" description="Disordered" evidence="2">
    <location>
        <begin position="1714"/>
        <end position="1765"/>
    </location>
</feature>
<feature type="compositionally biased region" description="Low complexity" evidence="2">
    <location>
        <begin position="3070"/>
        <end position="3080"/>
    </location>
</feature>
<feature type="region of interest" description="Disordered" evidence="2">
    <location>
        <begin position="2815"/>
        <end position="2874"/>
    </location>
</feature>
<feature type="transmembrane region" description="Helical" evidence="3">
    <location>
        <begin position="164"/>
        <end position="188"/>
    </location>
</feature>
<proteinExistence type="predicted"/>
<feature type="compositionally biased region" description="Polar residues" evidence="2">
    <location>
        <begin position="703"/>
        <end position="715"/>
    </location>
</feature>
<dbReference type="PANTHER" id="PTHR24216:SF65">
    <property type="entry name" value="PAXILLIN-LIKE PROTEIN 1"/>
    <property type="match status" value="1"/>
</dbReference>
<keyword evidence="1" id="KW-0175">Coiled coil</keyword>
<dbReference type="eggNOG" id="COG1652">
    <property type="taxonomic scope" value="Bacteria"/>
</dbReference>
<evidence type="ECO:0000256" key="2">
    <source>
        <dbReference type="SAM" id="MobiDB-lite"/>
    </source>
</evidence>
<feature type="region of interest" description="Disordered" evidence="2">
    <location>
        <begin position="1932"/>
        <end position="1985"/>
    </location>
</feature>
<feature type="compositionally biased region" description="Low complexity" evidence="2">
    <location>
        <begin position="563"/>
        <end position="581"/>
    </location>
</feature>
<keyword evidence="3" id="KW-0472">Membrane</keyword>
<feature type="region of interest" description="Disordered" evidence="2">
    <location>
        <begin position="2960"/>
        <end position="2984"/>
    </location>
</feature>
<dbReference type="HOGENOM" id="CLU_225632_0_0_11"/>
<feature type="region of interest" description="Disordered" evidence="2">
    <location>
        <begin position="1"/>
        <end position="34"/>
    </location>
</feature>
<feature type="compositionally biased region" description="Gly residues" evidence="2">
    <location>
        <begin position="1746"/>
        <end position="1757"/>
    </location>
</feature>